<comment type="caution">
    <text evidence="3">The sequence shown here is derived from an EMBL/GenBank/DDBJ whole genome shotgun (WGS) entry which is preliminary data.</text>
</comment>
<evidence type="ECO:0000259" key="2">
    <source>
        <dbReference type="Pfam" id="PF20956"/>
    </source>
</evidence>
<dbReference type="SUPFAM" id="SSF54197">
    <property type="entry name" value="HIT-like"/>
    <property type="match status" value="1"/>
</dbReference>
<proteinExistence type="predicted"/>
<dbReference type="RefSeq" id="WP_193535249.1">
    <property type="nucleotide sequence ID" value="NZ_JADCLJ010000016.1"/>
</dbReference>
<organism evidence="3 4">
    <name type="scientific">Litchfieldia luteola</name>
    <dbReference type="NCBI Taxonomy" id="682179"/>
    <lineage>
        <taxon>Bacteria</taxon>
        <taxon>Bacillati</taxon>
        <taxon>Bacillota</taxon>
        <taxon>Bacilli</taxon>
        <taxon>Bacillales</taxon>
        <taxon>Bacillaceae</taxon>
        <taxon>Litchfieldia</taxon>
    </lineage>
</organism>
<sequence length="255" mass="29730">MNPISPLVFDLSIGRQKPESIRNRSAACPFCDRDNLEKILAEEGSIILLMNKYPTLENTFQTVLIETDNCEDEFSTYSKEHIEKLLRFAIKHWYEMIDSGKYKSVLLFKNYGPFSGGSIHHAHMQIVGLEEQDYTEHVSLNQFEGIEIHKKNSVEFNISTKPRMGFFEFNICMEDLEDLSILTHYLQTATHYVLHHFSANCNSYNIFFYNIEEKIYVKVIPRFATSPLFVGYSIPQVARNIDEVAEKVRNIYFNK</sequence>
<dbReference type="Pfam" id="PF20956">
    <property type="entry name" value="DUF4931_C"/>
    <property type="match status" value="1"/>
</dbReference>
<name>A0ABR9QH05_9BACI</name>
<dbReference type="Proteomes" id="UP001516662">
    <property type="component" value="Unassembled WGS sequence"/>
</dbReference>
<evidence type="ECO:0000313" key="4">
    <source>
        <dbReference type="Proteomes" id="UP001516662"/>
    </source>
</evidence>
<protein>
    <submittedName>
        <fullName evidence="3">DUF4931 domain-containing protein</fullName>
    </submittedName>
</protein>
<dbReference type="InterPro" id="IPR049285">
    <property type="entry name" value="DUF4931_C"/>
</dbReference>
<accession>A0ABR9QH05</accession>
<feature type="domain" description="DUF4931" evidence="1">
    <location>
        <begin position="9"/>
        <end position="131"/>
    </location>
</feature>
<evidence type="ECO:0000313" key="3">
    <source>
        <dbReference type="EMBL" id="MBE4907778.1"/>
    </source>
</evidence>
<evidence type="ECO:0000259" key="1">
    <source>
        <dbReference type="Pfam" id="PF16285"/>
    </source>
</evidence>
<dbReference type="Pfam" id="PF16285">
    <property type="entry name" value="DUF4931_N"/>
    <property type="match status" value="1"/>
</dbReference>
<gene>
    <name evidence="3" type="ORF">IMZ08_06880</name>
</gene>
<feature type="domain" description="DUF4931" evidence="2">
    <location>
        <begin position="136"/>
        <end position="253"/>
    </location>
</feature>
<dbReference type="EMBL" id="JADCLJ010000016">
    <property type="protein sequence ID" value="MBE4907778.1"/>
    <property type="molecule type" value="Genomic_DNA"/>
</dbReference>
<dbReference type="PIRSF" id="PIRSF031505">
    <property type="entry name" value="GalT_short"/>
    <property type="match status" value="1"/>
</dbReference>
<keyword evidence="4" id="KW-1185">Reference proteome</keyword>
<dbReference type="InterPro" id="IPR036265">
    <property type="entry name" value="HIT-like_sf"/>
</dbReference>
<reference evidence="3 4" key="1">
    <citation type="submission" date="2020-10" db="EMBL/GenBank/DDBJ databases">
        <title>Bacillus sp. HD4P25, an endophyte from a halophyte.</title>
        <authorList>
            <person name="Sun J.-Q."/>
        </authorList>
    </citation>
    <scope>NUCLEOTIDE SEQUENCE [LARGE SCALE GENOMIC DNA]</scope>
    <source>
        <strain evidence="3 4">YIM 93174</strain>
    </source>
</reference>
<dbReference type="InterPro" id="IPR012361">
    <property type="entry name" value="GalT_short"/>
</dbReference>
<dbReference type="Gene3D" id="3.30.428.10">
    <property type="entry name" value="HIT-like"/>
    <property type="match status" value="1"/>
</dbReference>
<dbReference type="InterPro" id="IPR046322">
    <property type="entry name" value="DUF4931"/>
</dbReference>